<reference evidence="1 2" key="1">
    <citation type="submission" date="2016-11" db="EMBL/GenBank/DDBJ databases">
        <title>The macronuclear genome of Stentor coeruleus: a giant cell with tiny introns.</title>
        <authorList>
            <person name="Slabodnick M."/>
            <person name="Ruby J.G."/>
            <person name="Reiff S.B."/>
            <person name="Swart E.C."/>
            <person name="Gosai S."/>
            <person name="Prabakaran S."/>
            <person name="Witkowska E."/>
            <person name="Larue G.E."/>
            <person name="Fisher S."/>
            <person name="Freeman R.M."/>
            <person name="Gunawardena J."/>
            <person name="Chu W."/>
            <person name="Stover N.A."/>
            <person name="Gregory B.D."/>
            <person name="Nowacki M."/>
            <person name="Derisi J."/>
            <person name="Roy S.W."/>
            <person name="Marshall W.F."/>
            <person name="Sood P."/>
        </authorList>
    </citation>
    <scope>NUCLEOTIDE SEQUENCE [LARGE SCALE GENOMIC DNA]</scope>
    <source>
        <strain evidence="1">WM001</strain>
    </source>
</reference>
<comment type="caution">
    <text evidence="1">The sequence shown here is derived from an EMBL/GenBank/DDBJ whole genome shotgun (WGS) entry which is preliminary data.</text>
</comment>
<gene>
    <name evidence="1" type="ORF">SteCoe_25322</name>
</gene>
<organism evidence="1 2">
    <name type="scientific">Stentor coeruleus</name>
    <dbReference type="NCBI Taxonomy" id="5963"/>
    <lineage>
        <taxon>Eukaryota</taxon>
        <taxon>Sar</taxon>
        <taxon>Alveolata</taxon>
        <taxon>Ciliophora</taxon>
        <taxon>Postciliodesmatophora</taxon>
        <taxon>Heterotrichea</taxon>
        <taxon>Heterotrichida</taxon>
        <taxon>Stentoridae</taxon>
        <taxon>Stentor</taxon>
    </lineage>
</organism>
<accession>A0A1R2BFG0</accession>
<dbReference type="Proteomes" id="UP000187209">
    <property type="component" value="Unassembled WGS sequence"/>
</dbReference>
<name>A0A1R2BFG0_9CILI</name>
<dbReference type="AlphaFoldDB" id="A0A1R2BFG0"/>
<sequence length="280" mass="33381">MDKCNCCGLNARWICECGFLFCANHYNEHPSSHNKKQISNDLTRDEKENLNKKIVKNIDKYRKLAEKILNYKREFKRRIKVACKKTLEKIENKKAKLSALLIKRKFDELEQAKARKILQKTFKYKILYKEGSKWIEKFFDQRFWENKIQNNSDVPFSSADNIEVSNPEPNFSIPDNSTQVPRMIYICDDLQCPDNFPQKRPNENSLHQKKLTEIYTVKTPKVSESDDQNSYEDRLYQNMHTRNVEPSFERYFCQYYQENLLTSEKIEDSSNSIQIKKEPT</sequence>
<evidence type="ECO:0000313" key="1">
    <source>
        <dbReference type="EMBL" id="OMJ75507.1"/>
    </source>
</evidence>
<proteinExistence type="predicted"/>
<evidence type="ECO:0000313" key="2">
    <source>
        <dbReference type="Proteomes" id="UP000187209"/>
    </source>
</evidence>
<protein>
    <submittedName>
        <fullName evidence="1">Uncharacterized protein</fullName>
    </submittedName>
</protein>
<dbReference type="EMBL" id="MPUH01000686">
    <property type="protein sequence ID" value="OMJ75507.1"/>
    <property type="molecule type" value="Genomic_DNA"/>
</dbReference>
<keyword evidence="2" id="KW-1185">Reference proteome</keyword>